<dbReference type="InterPro" id="IPR037294">
    <property type="entry name" value="ABC_BtuC-like"/>
</dbReference>
<reference evidence="10 11" key="1">
    <citation type="submission" date="2018-11" db="EMBL/GenBank/DDBJ databases">
        <title>Genomes From Bacteria Associated with the Canine Oral Cavity: a Test Case for Automated Genome-Based Taxonomic Assignment.</title>
        <authorList>
            <person name="Coil D.A."/>
            <person name="Jospin G."/>
            <person name="Darling A.E."/>
            <person name="Wallis C."/>
            <person name="Davis I.J."/>
            <person name="Harris S."/>
            <person name="Eisen J.A."/>
            <person name="Holcombe L.J."/>
            <person name="O'Flynn C."/>
        </authorList>
    </citation>
    <scope>NUCLEOTIDE SEQUENCE [LARGE SCALE GENOMIC DNA]</scope>
    <source>
        <strain evidence="10 11">OH770</strain>
    </source>
</reference>
<feature type="transmembrane region" description="Helical" evidence="9">
    <location>
        <begin position="194"/>
        <end position="223"/>
    </location>
</feature>
<feature type="transmembrane region" description="Helical" evidence="9">
    <location>
        <begin position="235"/>
        <end position="255"/>
    </location>
</feature>
<gene>
    <name evidence="10" type="ORF">EII11_09090</name>
</gene>
<dbReference type="GO" id="GO:0043190">
    <property type="term" value="C:ATP-binding cassette (ABC) transporter complex"/>
    <property type="evidence" value="ECO:0007669"/>
    <property type="project" value="InterPro"/>
</dbReference>
<keyword evidence="6 9" id="KW-1133">Transmembrane helix</keyword>
<comment type="similarity">
    <text evidence="2 8">Belongs to the ABC-3 integral membrane protein family.</text>
</comment>
<feature type="transmembrane region" description="Helical" evidence="9">
    <location>
        <begin position="267"/>
        <end position="287"/>
    </location>
</feature>
<dbReference type="Pfam" id="PF00950">
    <property type="entry name" value="ABC-3"/>
    <property type="match status" value="1"/>
</dbReference>
<feature type="transmembrane region" description="Helical" evidence="9">
    <location>
        <begin position="153"/>
        <end position="174"/>
    </location>
</feature>
<evidence type="ECO:0000256" key="8">
    <source>
        <dbReference type="RuleBase" id="RU003943"/>
    </source>
</evidence>
<feature type="transmembrane region" description="Helical" evidence="9">
    <location>
        <begin position="43"/>
        <end position="63"/>
    </location>
</feature>
<comment type="subcellular location">
    <subcellularLocation>
        <location evidence="1 8">Cell membrane</location>
        <topology evidence="1 8">Multi-pass membrane protein</topology>
    </subcellularLocation>
</comment>
<keyword evidence="5 8" id="KW-0812">Transmembrane</keyword>
<evidence type="ECO:0000256" key="1">
    <source>
        <dbReference type="ARBA" id="ARBA00004651"/>
    </source>
</evidence>
<dbReference type="InterPro" id="IPR001626">
    <property type="entry name" value="ABC_TroCD"/>
</dbReference>
<accession>A0A3P1SD78</accession>
<name>A0A3P1SD78_9ACTO</name>
<protein>
    <submittedName>
        <fullName evidence="10">Metal ABC transporter permease</fullName>
    </submittedName>
</protein>
<keyword evidence="3 8" id="KW-0813">Transport</keyword>
<sequence length="317" mass="33463">MILDILTQTVYQRVLVGTAIIGFSCGLLGTFTYLRRQALIADVVGHSTMLGVTSAFLFSVLALGIDGRNMIVIVIVSAVVGVLSSALSSFLEKITPLGHDTTMAVILALTFGGGMALLAEINKRSFPSSKAGLKDYLFGNATTLTWSDIRVSAGFAIAALLIVLILWSDIQLYIFDAPAATVLGRPVRLVSIALTSATVIGIVIGVKAVGLVLVVAYVILPAVSARQWVNSMRSMAVLAGLFGMFASVAGSIISITAGKLPTGPTTVIVLTILTIISLLAAPERSLILRAIRRRQAREALLAELQREGKRDREAVTA</sequence>
<keyword evidence="4" id="KW-1003">Cell membrane</keyword>
<feature type="transmembrane region" description="Helical" evidence="9">
    <location>
        <begin position="12"/>
        <end position="31"/>
    </location>
</feature>
<evidence type="ECO:0000256" key="5">
    <source>
        <dbReference type="ARBA" id="ARBA00022692"/>
    </source>
</evidence>
<dbReference type="EMBL" id="RQZF01000011">
    <property type="protein sequence ID" value="RRC94705.1"/>
    <property type="molecule type" value="Genomic_DNA"/>
</dbReference>
<dbReference type="OrthoDB" id="1016457at2"/>
<evidence type="ECO:0000256" key="4">
    <source>
        <dbReference type="ARBA" id="ARBA00022475"/>
    </source>
</evidence>
<evidence type="ECO:0000256" key="2">
    <source>
        <dbReference type="ARBA" id="ARBA00008034"/>
    </source>
</evidence>
<dbReference type="CDD" id="cd06550">
    <property type="entry name" value="TM_ABC_iron-siderophores_like"/>
    <property type="match status" value="1"/>
</dbReference>
<evidence type="ECO:0000256" key="9">
    <source>
        <dbReference type="SAM" id="Phobius"/>
    </source>
</evidence>
<dbReference type="PANTHER" id="PTHR30477">
    <property type="entry name" value="ABC-TRANSPORTER METAL-BINDING PROTEIN"/>
    <property type="match status" value="1"/>
</dbReference>
<keyword evidence="11" id="KW-1185">Reference proteome</keyword>
<evidence type="ECO:0000313" key="10">
    <source>
        <dbReference type="EMBL" id="RRC94705.1"/>
    </source>
</evidence>
<keyword evidence="7 9" id="KW-0472">Membrane</keyword>
<evidence type="ECO:0000256" key="7">
    <source>
        <dbReference type="ARBA" id="ARBA00023136"/>
    </source>
</evidence>
<proteinExistence type="inferred from homology"/>
<dbReference type="Proteomes" id="UP000280444">
    <property type="component" value="Unassembled WGS sequence"/>
</dbReference>
<comment type="caution">
    <text evidence="10">The sequence shown here is derived from an EMBL/GenBank/DDBJ whole genome shotgun (WGS) entry which is preliminary data.</text>
</comment>
<evidence type="ECO:0000256" key="6">
    <source>
        <dbReference type="ARBA" id="ARBA00022989"/>
    </source>
</evidence>
<dbReference type="GO" id="GO:0010043">
    <property type="term" value="P:response to zinc ion"/>
    <property type="evidence" value="ECO:0007669"/>
    <property type="project" value="TreeGrafter"/>
</dbReference>
<feature type="transmembrane region" description="Helical" evidence="9">
    <location>
        <begin position="103"/>
        <end position="121"/>
    </location>
</feature>
<dbReference type="GO" id="GO:0055085">
    <property type="term" value="P:transmembrane transport"/>
    <property type="evidence" value="ECO:0007669"/>
    <property type="project" value="InterPro"/>
</dbReference>
<dbReference type="SUPFAM" id="SSF81345">
    <property type="entry name" value="ABC transporter involved in vitamin B12 uptake, BtuC"/>
    <property type="match status" value="1"/>
</dbReference>
<dbReference type="PANTHER" id="PTHR30477:SF3">
    <property type="entry name" value="METAL TRANSPORT SYSTEM MEMBRANE PROTEIN CT_069-RELATED"/>
    <property type="match status" value="1"/>
</dbReference>
<evidence type="ECO:0000256" key="3">
    <source>
        <dbReference type="ARBA" id="ARBA00022448"/>
    </source>
</evidence>
<dbReference type="AlphaFoldDB" id="A0A3P1SD78"/>
<evidence type="ECO:0000313" key="11">
    <source>
        <dbReference type="Proteomes" id="UP000280444"/>
    </source>
</evidence>
<organism evidence="10 11">
    <name type="scientific">Schaalia canis</name>
    <dbReference type="NCBI Taxonomy" id="100469"/>
    <lineage>
        <taxon>Bacteria</taxon>
        <taxon>Bacillati</taxon>
        <taxon>Actinomycetota</taxon>
        <taxon>Actinomycetes</taxon>
        <taxon>Actinomycetales</taxon>
        <taxon>Actinomycetaceae</taxon>
        <taxon>Schaalia</taxon>
    </lineage>
</organism>
<feature type="transmembrane region" description="Helical" evidence="9">
    <location>
        <begin position="70"/>
        <end position="91"/>
    </location>
</feature>
<dbReference type="Gene3D" id="1.10.3470.10">
    <property type="entry name" value="ABC transporter involved in vitamin B12 uptake, BtuC"/>
    <property type="match status" value="1"/>
</dbReference>
<dbReference type="RefSeq" id="WP_124871846.1">
    <property type="nucleotide sequence ID" value="NZ_RQZF01000011.1"/>
</dbReference>